<comment type="caution">
    <text evidence="7">The sequence shown here is derived from an EMBL/GenBank/DDBJ whole genome shotgun (WGS) entry which is preliminary data.</text>
</comment>
<accession>A0AAN9TR72</accession>
<dbReference type="SMART" id="SM00195">
    <property type="entry name" value="DSPc"/>
    <property type="match status" value="1"/>
</dbReference>
<dbReference type="Gene3D" id="3.90.190.10">
    <property type="entry name" value="Protein tyrosine phosphatase superfamily"/>
    <property type="match status" value="1"/>
</dbReference>
<dbReference type="GO" id="GO:0005829">
    <property type="term" value="C:cytosol"/>
    <property type="evidence" value="ECO:0007669"/>
    <property type="project" value="TreeGrafter"/>
</dbReference>
<dbReference type="SUPFAM" id="SSF52799">
    <property type="entry name" value="(Phosphotyrosine protein) phosphatases II"/>
    <property type="match status" value="1"/>
</dbReference>
<dbReference type="GO" id="GO:0033550">
    <property type="term" value="F:MAP kinase tyrosine phosphatase activity"/>
    <property type="evidence" value="ECO:0007669"/>
    <property type="project" value="TreeGrafter"/>
</dbReference>
<name>A0AAN9TR72_9HEMI</name>
<dbReference type="EMBL" id="JBBCAQ010000006">
    <property type="protein sequence ID" value="KAK7603744.1"/>
    <property type="molecule type" value="Genomic_DNA"/>
</dbReference>
<evidence type="ECO:0000256" key="3">
    <source>
        <dbReference type="ARBA" id="ARBA00022801"/>
    </source>
</evidence>
<feature type="domain" description="Tyrosine-protein phosphatase" evidence="6">
    <location>
        <begin position="143"/>
        <end position="256"/>
    </location>
</feature>
<proteinExistence type="inferred from homology"/>
<keyword evidence="4" id="KW-0904">Protein phosphatase</keyword>
<dbReference type="PANTHER" id="PTHR10159:SF519">
    <property type="entry name" value="DUAL SPECIFICITY PROTEIN PHOSPHATASE MPK3"/>
    <property type="match status" value="1"/>
</dbReference>
<comment type="similarity">
    <text evidence="1">Belongs to the protein-tyrosine phosphatase family. Non-receptor class dual specificity subfamily.</text>
</comment>
<evidence type="ECO:0000259" key="6">
    <source>
        <dbReference type="SMART" id="SM00195"/>
    </source>
</evidence>
<protein>
    <recommendedName>
        <fullName evidence="2">protein-tyrosine-phosphatase</fullName>
        <ecNumber evidence="2">3.1.3.48</ecNumber>
    </recommendedName>
</protein>
<sequence>MTPPGTSSVELISEVIRFIEIGSTFEVPSSVVYDVIYNSYRPYITRTFFGEGFKEFRLAYPEWCESCSELLESPGSGSDLSGSDPNVTVPLMGLRSLRISSSAVASARQKTPALPSSSTEESSSDSEHLDTAGSMGFDDDKDFPIEIVPYLYLGNAANSEDLEALSKHGIQYILNVTPDLPNKFEKSRSMKYMQIPITDHWSQNLASFFPKAIQFIEGTNRESGGEGNSNFSEGPQRRSKYSNIFELEELQLLLNT</sequence>
<reference evidence="7 8" key="1">
    <citation type="submission" date="2024-03" db="EMBL/GenBank/DDBJ databases">
        <title>Adaptation during the transition from Ophiocordyceps entomopathogen to insect associate is accompanied by gene loss and intensified selection.</title>
        <authorList>
            <person name="Ward C.M."/>
            <person name="Onetto C.A."/>
            <person name="Borneman A.R."/>
        </authorList>
    </citation>
    <scope>NUCLEOTIDE SEQUENCE [LARGE SCALE GENOMIC DNA]</scope>
    <source>
        <strain evidence="7">AWRI1</strain>
        <tissue evidence="7">Single Adult Female</tissue>
    </source>
</reference>
<dbReference type="EC" id="3.1.3.48" evidence="2"/>
<organism evidence="7 8">
    <name type="scientific">Parthenolecanium corni</name>
    <dbReference type="NCBI Taxonomy" id="536013"/>
    <lineage>
        <taxon>Eukaryota</taxon>
        <taxon>Metazoa</taxon>
        <taxon>Ecdysozoa</taxon>
        <taxon>Arthropoda</taxon>
        <taxon>Hexapoda</taxon>
        <taxon>Insecta</taxon>
        <taxon>Pterygota</taxon>
        <taxon>Neoptera</taxon>
        <taxon>Paraneoptera</taxon>
        <taxon>Hemiptera</taxon>
        <taxon>Sternorrhyncha</taxon>
        <taxon>Coccoidea</taxon>
        <taxon>Coccidae</taxon>
        <taxon>Parthenolecanium</taxon>
    </lineage>
</organism>
<dbReference type="GO" id="GO:0017017">
    <property type="term" value="F:MAP kinase tyrosine/serine/threonine phosphatase activity"/>
    <property type="evidence" value="ECO:0007669"/>
    <property type="project" value="InterPro"/>
</dbReference>
<gene>
    <name evidence="7" type="ORF">V9T40_003743</name>
</gene>
<dbReference type="InterPro" id="IPR008343">
    <property type="entry name" value="MKP"/>
</dbReference>
<dbReference type="PRINTS" id="PR01764">
    <property type="entry name" value="MAPKPHPHTASE"/>
</dbReference>
<dbReference type="InterPro" id="IPR000340">
    <property type="entry name" value="Dual-sp_phosphatase_cat-dom"/>
</dbReference>
<dbReference type="PANTHER" id="PTHR10159">
    <property type="entry name" value="DUAL SPECIFICITY PROTEIN PHOSPHATASE"/>
    <property type="match status" value="1"/>
</dbReference>
<feature type="region of interest" description="Disordered" evidence="5">
    <location>
        <begin position="106"/>
        <end position="137"/>
    </location>
</feature>
<evidence type="ECO:0000313" key="7">
    <source>
        <dbReference type="EMBL" id="KAK7603744.1"/>
    </source>
</evidence>
<dbReference type="Proteomes" id="UP001367676">
    <property type="component" value="Unassembled WGS sequence"/>
</dbReference>
<dbReference type="GO" id="GO:0008330">
    <property type="term" value="F:protein tyrosine/threonine phosphatase activity"/>
    <property type="evidence" value="ECO:0007669"/>
    <property type="project" value="TreeGrafter"/>
</dbReference>
<evidence type="ECO:0000256" key="4">
    <source>
        <dbReference type="ARBA" id="ARBA00022912"/>
    </source>
</evidence>
<dbReference type="AlphaFoldDB" id="A0AAN9TR72"/>
<keyword evidence="3" id="KW-0378">Hydrolase</keyword>
<dbReference type="InterPro" id="IPR020422">
    <property type="entry name" value="TYR_PHOSPHATASE_DUAL_dom"/>
</dbReference>
<evidence type="ECO:0000256" key="2">
    <source>
        <dbReference type="ARBA" id="ARBA00013064"/>
    </source>
</evidence>
<evidence type="ECO:0000256" key="5">
    <source>
        <dbReference type="SAM" id="MobiDB-lite"/>
    </source>
</evidence>
<dbReference type="InterPro" id="IPR029021">
    <property type="entry name" value="Prot-tyrosine_phosphatase-like"/>
</dbReference>
<dbReference type="PRINTS" id="PR01908">
    <property type="entry name" value="ADSPHPHTASE"/>
</dbReference>
<keyword evidence="8" id="KW-1185">Reference proteome</keyword>
<dbReference type="GO" id="GO:0043409">
    <property type="term" value="P:negative regulation of MAPK cascade"/>
    <property type="evidence" value="ECO:0007669"/>
    <property type="project" value="TreeGrafter"/>
</dbReference>
<evidence type="ECO:0000313" key="8">
    <source>
        <dbReference type="Proteomes" id="UP001367676"/>
    </source>
</evidence>
<dbReference type="Pfam" id="PF00782">
    <property type="entry name" value="DSPc"/>
    <property type="match status" value="1"/>
</dbReference>
<evidence type="ECO:0000256" key="1">
    <source>
        <dbReference type="ARBA" id="ARBA00008601"/>
    </source>
</evidence>